<dbReference type="GO" id="GO:0016740">
    <property type="term" value="F:transferase activity"/>
    <property type="evidence" value="ECO:0007669"/>
    <property type="project" value="UniProtKB-KW"/>
</dbReference>
<dbReference type="Gene3D" id="3.10.450.620">
    <property type="entry name" value="JHP933, nucleotidyltransferase-like core domain"/>
    <property type="match status" value="1"/>
</dbReference>
<name>A0A098AV63_DESHA</name>
<dbReference type="AlphaFoldDB" id="A0A098AV63"/>
<sequence>MFDYDKRKLGKQARELGFIRDTLEKVFRLSEILKYINRDPLLRESLALKGGTAINMTIFNLPRLSVDIDLDYTHNDSREEMFEERQKISDSVLKYMVMSGYELSPKSKSYHSLDSYVFSYANTAGMKDNIKVEINYSLRSHILPLEQRSIETLGILDSFKVNSLASIEIFASKIVALLTRAAARDLYDINNMIYFGLFDETELPLLKKCAIFYYAVSGEAVSETFNLEKTDELTEYKIRTDLYPVIRKKERFDLAAAKQRVSDYLSMFSVISDNEAAFLRAFKNGEYHPELLFEDAQILECIRNHPMAIWKTRG</sequence>
<evidence type="ECO:0000313" key="1">
    <source>
        <dbReference type="EMBL" id="CDW99947.1"/>
    </source>
</evidence>
<accession>A0A098AV63</accession>
<dbReference type="Pfam" id="PF08843">
    <property type="entry name" value="AbiEii"/>
    <property type="match status" value="1"/>
</dbReference>
<dbReference type="EMBL" id="LK996017">
    <property type="protein sequence ID" value="CDW99947.1"/>
    <property type="molecule type" value="Genomic_DNA"/>
</dbReference>
<protein>
    <submittedName>
        <fullName evidence="1">Nucleotidyl transferase, PF08843</fullName>
    </submittedName>
</protein>
<dbReference type="PATRIC" id="fig|49338.4.peg.65"/>
<dbReference type="InterPro" id="IPR014942">
    <property type="entry name" value="AbiEii"/>
</dbReference>
<dbReference type="RefSeq" id="WP_208925081.1">
    <property type="nucleotide sequence ID" value="NZ_LK996017.1"/>
</dbReference>
<proteinExistence type="predicted"/>
<organism evidence="1">
    <name type="scientific">Desulfitobacterium hafniense</name>
    <name type="common">Desulfitobacterium frappieri</name>
    <dbReference type="NCBI Taxonomy" id="49338"/>
    <lineage>
        <taxon>Bacteria</taxon>
        <taxon>Bacillati</taxon>
        <taxon>Bacillota</taxon>
        <taxon>Clostridia</taxon>
        <taxon>Eubacteriales</taxon>
        <taxon>Desulfitobacteriaceae</taxon>
        <taxon>Desulfitobacterium</taxon>
    </lineage>
</organism>
<gene>
    <name evidence="1" type="ORF">DPCES_0060</name>
</gene>
<keyword evidence="1" id="KW-0808">Transferase</keyword>
<reference evidence="1" key="1">
    <citation type="submission" date="2014-07" db="EMBL/GenBank/DDBJ databases">
        <authorList>
            <person name="Hornung V.Bastian."/>
        </authorList>
    </citation>
    <scope>NUCLEOTIDE SEQUENCE</scope>
    <source>
        <strain evidence="1">PCE-S</strain>
    </source>
</reference>